<protein>
    <submittedName>
        <fullName evidence="1">Uncharacterized protein</fullName>
    </submittedName>
</protein>
<sequence length="240" mass="26433">MLWTLLGIPLLICVTTTRCDAHVKCSLSGGESACFYAYGNAGVTYTLLEDKTTGTKVEATFMSLAEGNKTLQEPAVDKVRFVNKRIEMNVSMKKISIQDISTGHVTNYAWDAIGYGNNGVTSAPDGITFASQHHGLEINVPGSLTLRFRRSINQFDFVVKNIELKSLGGFSGEVCTARFNTAIKAGLEHRDNSHLAGELLVLDTFLVPAKLKFGCYTPFKQEEKDITYLLLQRHRLPAHA</sequence>
<dbReference type="EMBL" id="CAIIXF020000004">
    <property type="protein sequence ID" value="CAH1781265.1"/>
    <property type="molecule type" value="Genomic_DNA"/>
</dbReference>
<dbReference type="AlphaFoldDB" id="A0A8J1UD72"/>
<comment type="caution">
    <text evidence="1">The sequence shown here is derived from an EMBL/GenBank/DDBJ whole genome shotgun (WGS) entry which is preliminary data.</text>
</comment>
<accession>A0A8J1UD72</accession>
<name>A0A8J1UD72_OWEFU</name>
<reference evidence="1" key="1">
    <citation type="submission" date="2022-03" db="EMBL/GenBank/DDBJ databases">
        <authorList>
            <person name="Martin C."/>
        </authorList>
    </citation>
    <scope>NUCLEOTIDE SEQUENCE</scope>
</reference>
<gene>
    <name evidence="1" type="ORF">OFUS_LOCUS7860</name>
</gene>
<dbReference type="Proteomes" id="UP000749559">
    <property type="component" value="Unassembled WGS sequence"/>
</dbReference>
<proteinExistence type="predicted"/>
<organism evidence="1 2">
    <name type="scientific">Owenia fusiformis</name>
    <name type="common">Polychaete worm</name>
    <dbReference type="NCBI Taxonomy" id="6347"/>
    <lineage>
        <taxon>Eukaryota</taxon>
        <taxon>Metazoa</taxon>
        <taxon>Spiralia</taxon>
        <taxon>Lophotrochozoa</taxon>
        <taxon>Annelida</taxon>
        <taxon>Polychaeta</taxon>
        <taxon>Sedentaria</taxon>
        <taxon>Canalipalpata</taxon>
        <taxon>Sabellida</taxon>
        <taxon>Oweniida</taxon>
        <taxon>Oweniidae</taxon>
        <taxon>Owenia</taxon>
    </lineage>
</organism>
<evidence type="ECO:0000313" key="1">
    <source>
        <dbReference type="EMBL" id="CAH1781265.1"/>
    </source>
</evidence>
<evidence type="ECO:0000313" key="2">
    <source>
        <dbReference type="Proteomes" id="UP000749559"/>
    </source>
</evidence>
<keyword evidence="2" id="KW-1185">Reference proteome</keyword>